<sequence>MMGVLMSNAKFVYFGQVIVDYSLAIDSLPERGGDIFASRSSINTGGGYNTLYAARKMGARSQYAGALGEGPTADIARQALDEIGVEVTGPRIPSRDTGICIAMTEADGERTFVSTRGAETMLPHDAYEKCEVADDDVVYICGYSFCHEDNTQAVDRFARAHAGREGFTLFDIGPMVADVSDESLEAVALLTPFWSINERESGILCERFGLEQTDDFARRCQLLAHHLQTQVLVRAGKRGAWYGDGRDSDSPDSVRIDTIPTPTVTPVDTNGAGDAHAGVLCAAMLEGMEMLDALKLANCAGALSTEHYGPATCPDRERLEEVAAHL</sequence>
<evidence type="ECO:0000259" key="4">
    <source>
        <dbReference type="Pfam" id="PF00294"/>
    </source>
</evidence>
<evidence type="ECO:0000256" key="1">
    <source>
        <dbReference type="ARBA" id="ARBA00022679"/>
    </source>
</evidence>
<dbReference type="Gene3D" id="3.40.1190.20">
    <property type="match status" value="1"/>
</dbReference>
<protein>
    <submittedName>
        <fullName evidence="5">Carbohydrate kinase</fullName>
    </submittedName>
</protein>
<evidence type="ECO:0000256" key="3">
    <source>
        <dbReference type="SAM" id="MobiDB-lite"/>
    </source>
</evidence>
<gene>
    <name evidence="5" type="ORF">B9T39_02110</name>
</gene>
<keyword evidence="2 5" id="KW-0418">Kinase</keyword>
<feature type="compositionally biased region" description="Low complexity" evidence="3">
    <location>
        <begin position="256"/>
        <end position="269"/>
    </location>
</feature>
<evidence type="ECO:0000313" key="5">
    <source>
        <dbReference type="EMBL" id="OTA29894.1"/>
    </source>
</evidence>
<dbReference type="Pfam" id="PF00294">
    <property type="entry name" value="PfkB"/>
    <property type="match status" value="1"/>
</dbReference>
<comment type="caution">
    <text evidence="5">The sequence shown here is derived from an EMBL/GenBank/DDBJ whole genome shotgun (WGS) entry which is preliminary data.</text>
</comment>
<feature type="domain" description="Carbohydrate kinase PfkB" evidence="4">
    <location>
        <begin position="10"/>
        <end position="313"/>
    </location>
</feature>
<proteinExistence type="predicted"/>
<dbReference type="GO" id="GO:0016301">
    <property type="term" value="F:kinase activity"/>
    <property type="evidence" value="ECO:0007669"/>
    <property type="project" value="UniProtKB-KW"/>
</dbReference>
<dbReference type="STRING" id="1160091.B9T39_02110"/>
<dbReference type="AlphaFoldDB" id="A0A1Y2T1T6"/>
<keyword evidence="1" id="KW-0808">Transferase</keyword>
<reference evidence="5 6" key="1">
    <citation type="submission" date="2017-04" db="EMBL/GenBank/DDBJ databases">
        <title>Draft genome sequences of Alloscardovia macacae UMA81211 and UMA81212 isolated from the feces of a rhesus macaque (Macaca mulatta).</title>
        <authorList>
            <person name="Albert K."/>
            <person name="Sela D.A."/>
        </authorList>
    </citation>
    <scope>NUCLEOTIDE SEQUENCE [LARGE SCALE GENOMIC DNA]</scope>
    <source>
        <strain evidence="5 6">UMA81212</strain>
    </source>
</reference>
<dbReference type="Proteomes" id="UP000243540">
    <property type="component" value="Unassembled WGS sequence"/>
</dbReference>
<dbReference type="PANTHER" id="PTHR10584">
    <property type="entry name" value="SUGAR KINASE"/>
    <property type="match status" value="1"/>
</dbReference>
<dbReference type="InterPro" id="IPR029056">
    <property type="entry name" value="Ribokinase-like"/>
</dbReference>
<feature type="compositionally biased region" description="Basic and acidic residues" evidence="3">
    <location>
        <begin position="244"/>
        <end position="255"/>
    </location>
</feature>
<dbReference type="EMBL" id="NEKC01000003">
    <property type="protein sequence ID" value="OTA29894.1"/>
    <property type="molecule type" value="Genomic_DNA"/>
</dbReference>
<organism evidence="5 6">
    <name type="scientific">Alloscardovia macacae</name>
    <dbReference type="NCBI Taxonomy" id="1160091"/>
    <lineage>
        <taxon>Bacteria</taxon>
        <taxon>Bacillati</taxon>
        <taxon>Actinomycetota</taxon>
        <taxon>Actinomycetes</taxon>
        <taxon>Bifidobacteriales</taxon>
        <taxon>Bifidobacteriaceae</taxon>
        <taxon>Alloscardovia</taxon>
    </lineage>
</organism>
<dbReference type="InterPro" id="IPR011611">
    <property type="entry name" value="PfkB_dom"/>
</dbReference>
<dbReference type="SUPFAM" id="SSF53613">
    <property type="entry name" value="Ribokinase-like"/>
    <property type="match status" value="1"/>
</dbReference>
<dbReference type="PANTHER" id="PTHR10584:SF166">
    <property type="entry name" value="RIBOKINASE"/>
    <property type="match status" value="1"/>
</dbReference>
<evidence type="ECO:0000256" key="2">
    <source>
        <dbReference type="ARBA" id="ARBA00022777"/>
    </source>
</evidence>
<accession>A0A1Y2T1T6</accession>
<name>A0A1Y2T1T6_9BIFI</name>
<feature type="region of interest" description="Disordered" evidence="3">
    <location>
        <begin position="244"/>
        <end position="270"/>
    </location>
</feature>
<evidence type="ECO:0000313" key="6">
    <source>
        <dbReference type="Proteomes" id="UP000243540"/>
    </source>
</evidence>